<organism evidence="5 6">
    <name type="scientific">Geotoga petraea</name>
    <dbReference type="NCBI Taxonomy" id="28234"/>
    <lineage>
        <taxon>Bacteria</taxon>
        <taxon>Thermotogati</taxon>
        <taxon>Thermotogota</taxon>
        <taxon>Thermotogae</taxon>
        <taxon>Petrotogales</taxon>
        <taxon>Petrotogaceae</taxon>
        <taxon>Geotoga</taxon>
    </lineage>
</organism>
<evidence type="ECO:0000259" key="4">
    <source>
        <dbReference type="PROSITE" id="PS51832"/>
    </source>
</evidence>
<feature type="coiled-coil region" evidence="1">
    <location>
        <begin position="56"/>
        <end position="95"/>
    </location>
</feature>
<reference evidence="5 6" key="1">
    <citation type="submission" date="2016-10" db="EMBL/GenBank/DDBJ databases">
        <authorList>
            <person name="de Groot N.N."/>
        </authorList>
    </citation>
    <scope>NUCLEOTIDE SEQUENCE [LARGE SCALE GENOMIC DNA]</scope>
    <source>
        <strain evidence="5 6">WG14</strain>
    </source>
</reference>
<dbReference type="SMART" id="SM00471">
    <property type="entry name" value="HDc"/>
    <property type="match status" value="1"/>
</dbReference>
<dbReference type="Gene3D" id="1.10.3210.10">
    <property type="entry name" value="Hypothetical protein af1432"/>
    <property type="match status" value="1"/>
</dbReference>
<dbReference type="InterPro" id="IPR037522">
    <property type="entry name" value="HD_GYP_dom"/>
</dbReference>
<proteinExistence type="predicted"/>
<feature type="domain" description="HAMP" evidence="3">
    <location>
        <begin position="307"/>
        <end position="362"/>
    </location>
</feature>
<dbReference type="RefSeq" id="WP_218119816.1">
    <property type="nucleotide sequence ID" value="NZ_FMYV01000012.1"/>
</dbReference>
<sequence>MDKIPFKNFILKRINIYSIIILTTAFVLIFMLFLFINKQIRTATDEQLNFVIKKTMINYDLQLNEMENNLTSLMKEELENINSFNEEKIENAIDRIHNNTKYKHLIKNTHYFLINEKGIIEKTSYEDDLGLNLSEITVLWNNLKPLNPGQIFVQSTTNENGTNFPWLYIYKKLSEDYYLEFGVDFHNDFNTIIFSPLLDFVKESETIKNIEIYSPYFESFLENKNLEVKYKEYLQTIPEGEIHYIDTGFYKSKAFYKLQSDYGYRYVTLNLDYANSRNIFFSLLILLLFVPIFIFFFMRKFIVKETDKIIKPIKATANMMKEFTENDYTLDLEKISDSKIQEIDQIKSEFLIMAKKIRNSVIQQENSNAELEELYENNELLIKKINRIIKITIESKEYENLEEFLKHLFDNIFDFIPEADYGSLSILKDGQRHFIDARGHNLEILQKIDLRNGLFVEAKDIKILDDIIEYDKQSIPKYSADLFIQASKPIKSTLIIPFNANGKVYGSMNLDIDKFSNKEFSQESIRFSKFFSDIITSYLILSEYQNLESKHKESMIRAIINLVEIHDNYTKGHSNNVSKLALEFSQKLGLERDRQLQIYWAALIHDMGKIVIPSSILNKPSRLTPEEFSEIKKHPIYAYDVLKSIDNMEDIAEYIKYHHERIDGKGYPEGLKGKEIPLESRIISICDSFDAMTSERSYKKAFTKEQAIKELINNKGIQFDEKLVDSFVKLVLKD</sequence>
<dbReference type="AlphaFoldDB" id="A0A1G6QH60"/>
<dbReference type="InterPro" id="IPR003660">
    <property type="entry name" value="HAMP_dom"/>
</dbReference>
<keyword evidence="6" id="KW-1185">Reference proteome</keyword>
<dbReference type="InterPro" id="IPR003607">
    <property type="entry name" value="HD/PDEase_dom"/>
</dbReference>
<feature type="transmembrane region" description="Helical" evidence="2">
    <location>
        <begin position="279"/>
        <end position="298"/>
    </location>
</feature>
<dbReference type="Gene3D" id="6.10.340.10">
    <property type="match status" value="1"/>
</dbReference>
<dbReference type="Pfam" id="PF13487">
    <property type="entry name" value="HD_5"/>
    <property type="match status" value="1"/>
</dbReference>
<name>A0A1G6QH60_9BACT</name>
<keyword evidence="2" id="KW-1133">Transmembrane helix</keyword>
<evidence type="ECO:0000313" key="6">
    <source>
        <dbReference type="Proteomes" id="UP000199322"/>
    </source>
</evidence>
<dbReference type="PROSITE" id="PS50885">
    <property type="entry name" value="HAMP"/>
    <property type="match status" value="1"/>
</dbReference>
<protein>
    <submittedName>
        <fullName evidence="5">HD domain-containing protein</fullName>
    </submittedName>
</protein>
<evidence type="ECO:0000313" key="5">
    <source>
        <dbReference type="EMBL" id="SDC91046.1"/>
    </source>
</evidence>
<feature type="domain" description="HD-GYP" evidence="4">
    <location>
        <begin position="548"/>
        <end position="734"/>
    </location>
</feature>
<dbReference type="InterPro" id="IPR029016">
    <property type="entry name" value="GAF-like_dom_sf"/>
</dbReference>
<dbReference type="STRING" id="28234.SAMN04488588_2065"/>
<accession>A0A1G6QH60</accession>
<dbReference type="SUPFAM" id="SSF55781">
    <property type="entry name" value="GAF domain-like"/>
    <property type="match status" value="1"/>
</dbReference>
<evidence type="ECO:0000259" key="3">
    <source>
        <dbReference type="PROSITE" id="PS50885"/>
    </source>
</evidence>
<keyword evidence="2" id="KW-0812">Transmembrane</keyword>
<dbReference type="GO" id="GO:0007165">
    <property type="term" value="P:signal transduction"/>
    <property type="evidence" value="ECO:0007669"/>
    <property type="project" value="InterPro"/>
</dbReference>
<keyword evidence="1" id="KW-0175">Coiled coil</keyword>
<feature type="coiled-coil region" evidence="1">
    <location>
        <begin position="354"/>
        <end position="388"/>
    </location>
</feature>
<dbReference type="Proteomes" id="UP000199322">
    <property type="component" value="Unassembled WGS sequence"/>
</dbReference>
<dbReference type="EMBL" id="FMYV01000012">
    <property type="protein sequence ID" value="SDC91046.1"/>
    <property type="molecule type" value="Genomic_DNA"/>
</dbReference>
<dbReference type="PANTHER" id="PTHR43155">
    <property type="entry name" value="CYCLIC DI-GMP PHOSPHODIESTERASE PA4108-RELATED"/>
    <property type="match status" value="1"/>
</dbReference>
<feature type="transmembrane region" description="Helical" evidence="2">
    <location>
        <begin position="16"/>
        <end position="36"/>
    </location>
</feature>
<keyword evidence="2" id="KW-0472">Membrane</keyword>
<gene>
    <name evidence="5" type="ORF">SAMN04488588_2065</name>
</gene>
<evidence type="ECO:0000256" key="1">
    <source>
        <dbReference type="SAM" id="Coils"/>
    </source>
</evidence>
<dbReference type="SUPFAM" id="SSF109604">
    <property type="entry name" value="HD-domain/PDEase-like"/>
    <property type="match status" value="1"/>
</dbReference>
<dbReference type="GO" id="GO:0016020">
    <property type="term" value="C:membrane"/>
    <property type="evidence" value="ECO:0007669"/>
    <property type="project" value="InterPro"/>
</dbReference>
<dbReference type="PROSITE" id="PS51832">
    <property type="entry name" value="HD_GYP"/>
    <property type="match status" value="1"/>
</dbReference>
<evidence type="ECO:0000256" key="2">
    <source>
        <dbReference type="SAM" id="Phobius"/>
    </source>
</evidence>
<dbReference type="Gene3D" id="3.30.450.40">
    <property type="match status" value="1"/>
</dbReference>
<dbReference type="CDD" id="cd00077">
    <property type="entry name" value="HDc"/>
    <property type="match status" value="1"/>
</dbReference>